<name>A0A518G7Q9_9BACT</name>
<protein>
    <submittedName>
        <fullName evidence="1">Uncharacterized protein</fullName>
    </submittedName>
</protein>
<evidence type="ECO:0000313" key="1">
    <source>
        <dbReference type="EMBL" id="QDV24621.1"/>
    </source>
</evidence>
<sequence>MAELLRLASMHHFLARNGMSEEVEYFLLRYYSTPTLIVEVVENRPSVWEDGALIVNANAPHFIPQLLTPPCVDRQRFWGLMMPAAFRLTVCKVRLVALRDRGGEGEFDTANWLHCFSGKRSCLLKSA</sequence>
<proteinExistence type="predicted"/>
<reference evidence="1 2" key="1">
    <citation type="submission" date="2019-02" db="EMBL/GenBank/DDBJ databases">
        <title>Deep-cultivation of Planctomycetes and their phenomic and genomic characterization uncovers novel biology.</title>
        <authorList>
            <person name="Wiegand S."/>
            <person name="Jogler M."/>
            <person name="Boedeker C."/>
            <person name="Pinto D."/>
            <person name="Vollmers J."/>
            <person name="Rivas-Marin E."/>
            <person name="Kohn T."/>
            <person name="Peeters S.H."/>
            <person name="Heuer A."/>
            <person name="Rast P."/>
            <person name="Oberbeckmann S."/>
            <person name="Bunk B."/>
            <person name="Jeske O."/>
            <person name="Meyerdierks A."/>
            <person name="Storesund J.E."/>
            <person name="Kallscheuer N."/>
            <person name="Luecker S."/>
            <person name="Lage O.M."/>
            <person name="Pohl T."/>
            <person name="Merkel B.J."/>
            <person name="Hornburger P."/>
            <person name="Mueller R.-W."/>
            <person name="Bruemmer F."/>
            <person name="Labrenz M."/>
            <person name="Spormann A.M."/>
            <person name="Op den Camp H."/>
            <person name="Overmann J."/>
            <person name="Amann R."/>
            <person name="Jetten M.S.M."/>
            <person name="Mascher T."/>
            <person name="Medema M.H."/>
            <person name="Devos D.P."/>
            <person name="Kaster A.-K."/>
            <person name="Ovreas L."/>
            <person name="Rohde M."/>
            <person name="Galperin M.Y."/>
            <person name="Jogler C."/>
        </authorList>
    </citation>
    <scope>NUCLEOTIDE SEQUENCE [LARGE SCALE GENOMIC DNA]</scope>
    <source>
        <strain evidence="1 2">Q31a</strain>
    </source>
</reference>
<evidence type="ECO:0000313" key="2">
    <source>
        <dbReference type="Proteomes" id="UP000318017"/>
    </source>
</evidence>
<dbReference type="EMBL" id="CP036298">
    <property type="protein sequence ID" value="QDV24621.1"/>
    <property type="molecule type" value="Genomic_DNA"/>
</dbReference>
<dbReference type="KEGG" id="ahel:Q31a_29410"/>
<dbReference type="Proteomes" id="UP000318017">
    <property type="component" value="Chromosome"/>
</dbReference>
<gene>
    <name evidence="1" type="ORF">Q31a_29410</name>
</gene>
<accession>A0A518G7Q9</accession>
<dbReference type="AlphaFoldDB" id="A0A518G7Q9"/>
<organism evidence="1 2">
    <name type="scientific">Aureliella helgolandensis</name>
    <dbReference type="NCBI Taxonomy" id="2527968"/>
    <lineage>
        <taxon>Bacteria</taxon>
        <taxon>Pseudomonadati</taxon>
        <taxon>Planctomycetota</taxon>
        <taxon>Planctomycetia</taxon>
        <taxon>Pirellulales</taxon>
        <taxon>Pirellulaceae</taxon>
        <taxon>Aureliella</taxon>
    </lineage>
</organism>
<keyword evidence="2" id="KW-1185">Reference proteome</keyword>